<evidence type="ECO:0000256" key="2">
    <source>
        <dbReference type="SAM" id="Phobius"/>
    </source>
</evidence>
<evidence type="ECO:0000313" key="4">
    <source>
        <dbReference type="Proteomes" id="UP000507962"/>
    </source>
</evidence>
<name>A0A4U8YY65_9BACT</name>
<evidence type="ECO:0008006" key="5">
    <source>
        <dbReference type="Google" id="ProtNLM"/>
    </source>
</evidence>
<dbReference type="Proteomes" id="UP000507962">
    <property type="component" value="Unassembled WGS sequence"/>
</dbReference>
<proteinExistence type="predicted"/>
<feature type="region of interest" description="Disordered" evidence="1">
    <location>
        <begin position="344"/>
        <end position="379"/>
    </location>
</feature>
<sequence>MEKSFHIRDLLDTLHFLSVDEERAEISGHAEVDESNRRLAESQARDDDPARLARWLSARRETAKETKRPGDLFVTASALLSLALIGIGAITGYGGVFSFLAYSGTSPVNVLVFFVLFILIQALLATGSALPLLMKIKAPESLSPFGVMIGHLFSRAMEKAMKRLPAERRTDTQGLWRRLQADSRAFGRTLFYLIFSRVQLFALAFAAGALTAFATRILFFDTAFGWQTTIGEGAAPQVVHRLAQWVALPWAWCFPDGVGVPTLDAVAGSRVLLKEGIKNLSGAHLTSWWPFLAMGLMVYGLLPRLCLLIVSQRGLSRAANRELLAAPQIRVLMEALRAPSLATRVTESHRAEEAEAELTRRKTATPPDTGQGTALSAPGPGVLVPEELADLIPDLGRHLAGAMASPEIIPVSMEEPARLPDHHGRLYLVQEAWQAPIRETLDWIEALSRACTAPLTILLIGEMAEETLAPPEESHVHIWRKVIAALALPGLRVEVIEPGAKGNGPEHTA</sequence>
<dbReference type="EMBL" id="CAADHO010000009">
    <property type="protein sequence ID" value="VFQ46433.1"/>
    <property type="molecule type" value="Genomic_DNA"/>
</dbReference>
<gene>
    <name evidence="3" type="ORF">MSL71_40970</name>
</gene>
<evidence type="ECO:0000256" key="1">
    <source>
        <dbReference type="SAM" id="MobiDB-lite"/>
    </source>
</evidence>
<evidence type="ECO:0000313" key="3">
    <source>
        <dbReference type="EMBL" id="VFQ46433.1"/>
    </source>
</evidence>
<feature type="transmembrane region" description="Helical" evidence="2">
    <location>
        <begin position="72"/>
        <end position="102"/>
    </location>
</feature>
<keyword evidence="2" id="KW-0472">Membrane</keyword>
<accession>A0A4U8YY65</accession>
<protein>
    <recommendedName>
        <fullName evidence="5">DUF2868 domain-containing protein</fullName>
    </recommendedName>
</protein>
<organism evidence="3 4">
    <name type="scientific">Desulfoluna butyratoxydans</name>
    <dbReference type="NCBI Taxonomy" id="231438"/>
    <lineage>
        <taxon>Bacteria</taxon>
        <taxon>Pseudomonadati</taxon>
        <taxon>Thermodesulfobacteriota</taxon>
        <taxon>Desulfobacteria</taxon>
        <taxon>Desulfobacterales</taxon>
        <taxon>Desulfolunaceae</taxon>
        <taxon>Desulfoluna</taxon>
    </lineage>
</organism>
<dbReference type="AlphaFoldDB" id="A0A4U8YY65"/>
<dbReference type="Pfam" id="PF11067">
    <property type="entry name" value="DUF2868"/>
    <property type="match status" value="1"/>
</dbReference>
<keyword evidence="4" id="KW-1185">Reference proteome</keyword>
<keyword evidence="2" id="KW-1133">Transmembrane helix</keyword>
<feature type="transmembrane region" description="Helical" evidence="2">
    <location>
        <begin position="198"/>
        <end position="219"/>
    </location>
</feature>
<feature type="transmembrane region" description="Helical" evidence="2">
    <location>
        <begin position="108"/>
        <end position="133"/>
    </location>
</feature>
<feature type="transmembrane region" description="Helical" evidence="2">
    <location>
        <begin position="288"/>
        <end position="310"/>
    </location>
</feature>
<dbReference type="RefSeq" id="WP_180144125.1">
    <property type="nucleotide sequence ID" value="NZ_CAADHO010000009.1"/>
</dbReference>
<feature type="compositionally biased region" description="Basic and acidic residues" evidence="1">
    <location>
        <begin position="346"/>
        <end position="360"/>
    </location>
</feature>
<dbReference type="InterPro" id="IPR021296">
    <property type="entry name" value="DUF2868"/>
</dbReference>
<keyword evidence="2" id="KW-0812">Transmembrane</keyword>
<reference evidence="3 4" key="1">
    <citation type="submission" date="2019-03" db="EMBL/GenBank/DDBJ databases">
        <authorList>
            <person name="Nijsse B."/>
        </authorList>
    </citation>
    <scope>NUCLEOTIDE SEQUENCE [LARGE SCALE GENOMIC DNA]</scope>
    <source>
        <strain evidence="3">Desulfoluna butyratoxydans MSL71</strain>
    </source>
</reference>